<accession>A0A0F9GTJ1</accession>
<comment type="caution">
    <text evidence="1">The sequence shown here is derived from an EMBL/GenBank/DDBJ whole genome shotgun (WGS) entry which is preliminary data.</text>
</comment>
<sequence>MKQIKGILSALQNLNDNWNPKYWIYVASGTFNLMKYDKNGKQAMLPDGGFDPDYLVESYPNIDADGGDW</sequence>
<organism evidence="1">
    <name type="scientific">marine sediment metagenome</name>
    <dbReference type="NCBI Taxonomy" id="412755"/>
    <lineage>
        <taxon>unclassified sequences</taxon>
        <taxon>metagenomes</taxon>
        <taxon>ecological metagenomes</taxon>
    </lineage>
</organism>
<evidence type="ECO:0000313" key="1">
    <source>
        <dbReference type="EMBL" id="KKM02145.1"/>
    </source>
</evidence>
<dbReference type="AlphaFoldDB" id="A0A0F9GTJ1"/>
<reference evidence="1" key="1">
    <citation type="journal article" date="2015" name="Nature">
        <title>Complex archaea that bridge the gap between prokaryotes and eukaryotes.</title>
        <authorList>
            <person name="Spang A."/>
            <person name="Saw J.H."/>
            <person name="Jorgensen S.L."/>
            <person name="Zaremba-Niedzwiedzka K."/>
            <person name="Martijn J."/>
            <person name="Lind A.E."/>
            <person name="van Eijk R."/>
            <person name="Schleper C."/>
            <person name="Guy L."/>
            <person name="Ettema T.J."/>
        </authorList>
    </citation>
    <scope>NUCLEOTIDE SEQUENCE</scope>
</reference>
<dbReference type="EMBL" id="LAZR01017013">
    <property type="protein sequence ID" value="KKM02145.1"/>
    <property type="molecule type" value="Genomic_DNA"/>
</dbReference>
<gene>
    <name evidence="1" type="ORF">LCGC14_1787440</name>
</gene>
<protein>
    <submittedName>
        <fullName evidence="1">Uncharacterized protein</fullName>
    </submittedName>
</protein>
<proteinExistence type="predicted"/>
<name>A0A0F9GTJ1_9ZZZZ</name>